<dbReference type="Proteomes" id="UP000231136">
    <property type="component" value="Unassembled WGS sequence"/>
</dbReference>
<name>A0A2H0DTI7_9BACT</name>
<sequence length="159" mass="16588">MKSILPIILVILVLAGAITYSLSKRTIAKREENRFGIAANQLEGSIVTPSASPTKQSTTKNLELPKVSLTPTNAVEGTISTLPTVTENTSGTKGGLKTASSNTVTKVTKTIVCTPVYGQANTCTEHIVVDTGAADAIFFNFAGLSYLAGIASFVLAKRA</sequence>
<keyword evidence="1" id="KW-0812">Transmembrane</keyword>
<accession>A0A2H0DTI7</accession>
<evidence type="ECO:0000256" key="1">
    <source>
        <dbReference type="SAM" id="Phobius"/>
    </source>
</evidence>
<evidence type="ECO:0000313" key="2">
    <source>
        <dbReference type="EMBL" id="PIP85434.1"/>
    </source>
</evidence>
<reference evidence="2 3" key="1">
    <citation type="submission" date="2017-09" db="EMBL/GenBank/DDBJ databases">
        <title>Depth-based differentiation of microbial function through sediment-hosted aquifers and enrichment of novel symbionts in the deep terrestrial subsurface.</title>
        <authorList>
            <person name="Probst A.J."/>
            <person name="Ladd B."/>
            <person name="Jarett J.K."/>
            <person name="Geller-Mcgrath D.E."/>
            <person name="Sieber C.M."/>
            <person name="Emerson J.B."/>
            <person name="Anantharaman K."/>
            <person name="Thomas B.C."/>
            <person name="Malmstrom R."/>
            <person name="Stieglmeier M."/>
            <person name="Klingl A."/>
            <person name="Woyke T."/>
            <person name="Ryan C.M."/>
            <person name="Banfield J.F."/>
        </authorList>
    </citation>
    <scope>NUCLEOTIDE SEQUENCE [LARGE SCALE GENOMIC DNA]</scope>
    <source>
        <strain evidence="2">CG22_combo_CG10-13_8_21_14_all_43_12</strain>
    </source>
</reference>
<proteinExistence type="predicted"/>
<organism evidence="2 3">
    <name type="scientific">Candidatus Collierbacteria bacterium CG22_combo_CG10-13_8_21_14_all_43_12</name>
    <dbReference type="NCBI Taxonomy" id="1974537"/>
    <lineage>
        <taxon>Bacteria</taxon>
        <taxon>Candidatus Collieribacteriota</taxon>
    </lineage>
</organism>
<protein>
    <submittedName>
        <fullName evidence="2">Uncharacterized protein</fullName>
    </submittedName>
</protein>
<feature type="transmembrane region" description="Helical" evidence="1">
    <location>
        <begin position="137"/>
        <end position="156"/>
    </location>
</feature>
<gene>
    <name evidence="2" type="ORF">COW83_04255</name>
</gene>
<keyword evidence="1" id="KW-0472">Membrane</keyword>
<keyword evidence="1" id="KW-1133">Transmembrane helix</keyword>
<comment type="caution">
    <text evidence="2">The sequence shown here is derived from an EMBL/GenBank/DDBJ whole genome shotgun (WGS) entry which is preliminary data.</text>
</comment>
<dbReference type="EMBL" id="PCTR01000126">
    <property type="protein sequence ID" value="PIP85434.1"/>
    <property type="molecule type" value="Genomic_DNA"/>
</dbReference>
<dbReference type="AlphaFoldDB" id="A0A2H0DTI7"/>
<evidence type="ECO:0000313" key="3">
    <source>
        <dbReference type="Proteomes" id="UP000231136"/>
    </source>
</evidence>